<dbReference type="KEGG" id="dhe:111593206"/>
<reference evidence="14 15" key="1">
    <citation type="submission" date="2025-04" db="UniProtKB">
        <authorList>
            <consortium name="RefSeq"/>
        </authorList>
    </citation>
    <scope>IDENTIFICATION</scope>
    <source>
        <strain evidence="14 15">15085-1641.00</strain>
        <tissue evidence="14 15">Whole body</tissue>
    </source>
</reference>
<keyword evidence="3 14" id="KW-0121">Carboxypeptidase</keyword>
<evidence type="ECO:0000313" key="13">
    <source>
        <dbReference type="Proteomes" id="UP000504633"/>
    </source>
</evidence>
<evidence type="ECO:0000256" key="6">
    <source>
        <dbReference type="ARBA" id="ARBA00022729"/>
    </source>
</evidence>
<dbReference type="GO" id="GO:0008270">
    <property type="term" value="F:zinc ion binding"/>
    <property type="evidence" value="ECO:0007669"/>
    <property type="project" value="InterPro"/>
</dbReference>
<dbReference type="InterPro" id="IPR057246">
    <property type="entry name" value="CARBOXYPEPT_ZN_1"/>
</dbReference>
<dbReference type="PANTHER" id="PTHR11705">
    <property type="entry name" value="PROTEASE FAMILY M14 CARBOXYPEPTIDASE A,B"/>
    <property type="match status" value="1"/>
</dbReference>
<comment type="cofactor">
    <cofactor evidence="1">
        <name>Zn(2+)</name>
        <dbReference type="ChEBI" id="CHEBI:29105"/>
    </cofactor>
</comment>
<keyword evidence="8" id="KW-0862">Zinc</keyword>
<dbReference type="PROSITE" id="PS00132">
    <property type="entry name" value="CARBOXYPEPT_ZN_1"/>
    <property type="match status" value="1"/>
</dbReference>
<dbReference type="GO" id="GO:0005615">
    <property type="term" value="C:extracellular space"/>
    <property type="evidence" value="ECO:0007669"/>
    <property type="project" value="TreeGrafter"/>
</dbReference>
<dbReference type="SMART" id="SM00631">
    <property type="entry name" value="Zn_pept"/>
    <property type="match status" value="1"/>
</dbReference>
<dbReference type="Pfam" id="PF00246">
    <property type="entry name" value="Peptidase_M14"/>
    <property type="match status" value="1"/>
</dbReference>
<organism evidence="13 14">
    <name type="scientific">Drosophila hydei</name>
    <name type="common">Fruit fly</name>
    <dbReference type="NCBI Taxonomy" id="7224"/>
    <lineage>
        <taxon>Eukaryota</taxon>
        <taxon>Metazoa</taxon>
        <taxon>Ecdysozoa</taxon>
        <taxon>Arthropoda</taxon>
        <taxon>Hexapoda</taxon>
        <taxon>Insecta</taxon>
        <taxon>Pterygota</taxon>
        <taxon>Neoptera</taxon>
        <taxon>Endopterygota</taxon>
        <taxon>Diptera</taxon>
        <taxon>Brachycera</taxon>
        <taxon>Muscomorpha</taxon>
        <taxon>Ephydroidea</taxon>
        <taxon>Drosophilidae</taxon>
        <taxon>Drosophila</taxon>
    </lineage>
</organism>
<feature type="chain" id="PRO_5044638879" evidence="11">
    <location>
        <begin position="28"/>
        <end position="389"/>
    </location>
</feature>
<evidence type="ECO:0000256" key="8">
    <source>
        <dbReference type="ARBA" id="ARBA00022833"/>
    </source>
</evidence>
<comment type="similarity">
    <text evidence="2 10">Belongs to the peptidase M14 family.</text>
</comment>
<dbReference type="FunFam" id="3.40.630.10:FF:000084">
    <property type="entry name" value="Carboxypeptidase B2"/>
    <property type="match status" value="1"/>
</dbReference>
<evidence type="ECO:0000313" key="14">
    <source>
        <dbReference type="RefSeq" id="XP_023161618.2"/>
    </source>
</evidence>
<evidence type="ECO:0000256" key="11">
    <source>
        <dbReference type="SAM" id="SignalP"/>
    </source>
</evidence>
<evidence type="ECO:0000256" key="2">
    <source>
        <dbReference type="ARBA" id="ARBA00005988"/>
    </source>
</evidence>
<evidence type="ECO:0000256" key="7">
    <source>
        <dbReference type="ARBA" id="ARBA00022801"/>
    </source>
</evidence>
<dbReference type="GO" id="GO:0004181">
    <property type="term" value="F:metallocarboxypeptidase activity"/>
    <property type="evidence" value="ECO:0007669"/>
    <property type="project" value="InterPro"/>
</dbReference>
<evidence type="ECO:0000256" key="3">
    <source>
        <dbReference type="ARBA" id="ARBA00022645"/>
    </source>
</evidence>
<dbReference type="KEGG" id="dhe:115483420"/>
<evidence type="ECO:0000256" key="4">
    <source>
        <dbReference type="ARBA" id="ARBA00022670"/>
    </source>
</evidence>
<keyword evidence="5" id="KW-0479">Metal-binding</keyword>
<dbReference type="RefSeq" id="XP_023161618.2">
    <property type="nucleotide sequence ID" value="XM_023305850.2"/>
</dbReference>
<evidence type="ECO:0000256" key="1">
    <source>
        <dbReference type="ARBA" id="ARBA00001947"/>
    </source>
</evidence>
<dbReference type="AlphaFoldDB" id="A0A6J1LED6"/>
<dbReference type="RefSeq" id="XP_030081183.1">
    <property type="nucleotide sequence ID" value="XM_030225323.1"/>
</dbReference>
<evidence type="ECO:0000259" key="12">
    <source>
        <dbReference type="PROSITE" id="PS52035"/>
    </source>
</evidence>
<evidence type="ECO:0000256" key="5">
    <source>
        <dbReference type="ARBA" id="ARBA00022723"/>
    </source>
</evidence>
<dbReference type="GO" id="GO:0006508">
    <property type="term" value="P:proteolysis"/>
    <property type="evidence" value="ECO:0007669"/>
    <property type="project" value="UniProtKB-KW"/>
</dbReference>
<evidence type="ECO:0000256" key="9">
    <source>
        <dbReference type="ARBA" id="ARBA00023049"/>
    </source>
</evidence>
<keyword evidence="7" id="KW-0378">Hydrolase</keyword>
<dbReference type="OrthoDB" id="3626597at2759"/>
<dbReference type="Proteomes" id="UP000504633">
    <property type="component" value="Unplaced"/>
</dbReference>
<dbReference type="GeneID" id="111593206"/>
<dbReference type="PROSITE" id="PS52035">
    <property type="entry name" value="PEPTIDASE_M14"/>
    <property type="match status" value="1"/>
</dbReference>
<protein>
    <submittedName>
        <fullName evidence="14 15">Carboxypeptidase B</fullName>
    </submittedName>
</protein>
<dbReference type="Gene3D" id="3.40.630.10">
    <property type="entry name" value="Zn peptidases"/>
    <property type="match status" value="1"/>
</dbReference>
<evidence type="ECO:0000313" key="15">
    <source>
        <dbReference type="RefSeq" id="XP_030081183.1"/>
    </source>
</evidence>
<keyword evidence="13" id="KW-1185">Reference proteome</keyword>
<accession>A0A6J1LED6</accession>
<feature type="active site" description="Proton donor/acceptor" evidence="10">
    <location>
        <position position="312"/>
    </location>
</feature>
<gene>
    <name evidence="14" type="primary">LOC111593206</name>
    <name evidence="15" type="synonym">LOC115483420</name>
</gene>
<keyword evidence="4" id="KW-0645">Protease</keyword>
<sequence length="389" mass="43960">MLVIDNTLYGWLCVLILLITQLDQSLAFGASRVEAFKRRLRRQVAPSLLLDDYLGYDGMLDYMEQLAKAYSDRVALQDVGVTYEKRPLKSLTITNGDGRDGKKAILLIAGAHAREWLTPVAALYTLEQLVVRHEENAHLLHDYDWIVMPQVNPDGYMYSRNVDKLWRNTRSPNGFNCFGTNINRNYDIGWGQGYAELNDSCTMHYAGSKPFSEPETRAVRDKMLELVQSKRGMLFITLHSHHTSIFYPWVYKSDTSDNDNDLHDVAEAGAEAIFNATGTRFTYGQYGKEDTFGGTSLDYAYSIGFPLSYAFELSGERDGLTFDFWPPKNLLKDLADESWVGISAMAEKAIELQSPDRPITVAKNSSSSYSLANMMKIILLMTIITVLSR</sequence>
<name>A0A6J1LED6_DROHY</name>
<proteinExistence type="inferred from homology"/>
<keyword evidence="6 11" id="KW-0732">Signal</keyword>
<dbReference type="PRINTS" id="PR00765">
    <property type="entry name" value="CRBOXYPTASEA"/>
</dbReference>
<keyword evidence="9" id="KW-0482">Metalloprotease</keyword>
<dbReference type="SUPFAM" id="SSF53187">
    <property type="entry name" value="Zn-dependent exopeptidases"/>
    <property type="match status" value="1"/>
</dbReference>
<evidence type="ECO:0000256" key="10">
    <source>
        <dbReference type="PROSITE-ProRule" id="PRU01379"/>
    </source>
</evidence>
<feature type="domain" description="Peptidase M14" evidence="12">
    <location>
        <begin position="52"/>
        <end position="349"/>
    </location>
</feature>
<dbReference type="PANTHER" id="PTHR11705:SF140">
    <property type="entry name" value="FI02848P-RELATED"/>
    <property type="match status" value="1"/>
</dbReference>
<dbReference type="InterPro" id="IPR000834">
    <property type="entry name" value="Peptidase_M14"/>
</dbReference>
<feature type="signal peptide" evidence="11">
    <location>
        <begin position="1"/>
        <end position="27"/>
    </location>
</feature>